<evidence type="ECO:0000256" key="3">
    <source>
        <dbReference type="ARBA" id="ARBA00022833"/>
    </source>
</evidence>
<proteinExistence type="predicted"/>
<keyword evidence="1" id="KW-0479">Metal-binding</keyword>
<evidence type="ECO:0000313" key="5">
    <source>
        <dbReference type="Proteomes" id="UP001152747"/>
    </source>
</evidence>
<gene>
    <name evidence="4" type="ORF">CAMP_LOCUS16162</name>
</gene>
<dbReference type="SUPFAM" id="SSF57850">
    <property type="entry name" value="RING/U-box"/>
    <property type="match status" value="1"/>
</dbReference>
<dbReference type="OrthoDB" id="654191at2759"/>
<evidence type="ECO:0000256" key="1">
    <source>
        <dbReference type="ARBA" id="ARBA00022723"/>
    </source>
</evidence>
<dbReference type="PANTHER" id="PTHR24103">
    <property type="entry name" value="E3 UBIQUITIN-PROTEIN LIGASE TRIM"/>
    <property type="match status" value="1"/>
</dbReference>
<keyword evidence="3" id="KW-0862">Zinc</keyword>
<dbReference type="PROSITE" id="PS00518">
    <property type="entry name" value="ZF_RING_1"/>
    <property type="match status" value="1"/>
</dbReference>
<name>A0A9P1IYS2_9PELO</name>
<dbReference type="EMBL" id="CANHGI010000005">
    <property type="protein sequence ID" value="CAI5453525.1"/>
    <property type="molecule type" value="Genomic_DNA"/>
</dbReference>
<sequence length="367" mass="42722">MKKCPKVLECGHTFCNDCLLKNKKTENNKQTVLCFTCRAKSDLNNIRSNFVISSNINHPTSRDRIATCNLCLEQKIAVFCSNGYCSYNGLKSLCKKCFDEYHPNCWSISIPNANKMLNKQVESFIEKKCEEIENVNKLQENFNNTVTREQHLQMRHIEEYYKKLQDELKKNHQKSVEQLKHYFELKRIEQESIIELELNKIAVEINEVQEIQSAKGEDLVNAYTELFEHLQPKFGETTSIPSQIQNPKVLPNGLKWFPSYTILMTGDWEEGKTRFIELVKNMGLDVTESHGKCKLYYGATQLTFYFEETTTLDRKYVFHFTKNANTNTGLDCTVITDQPGAKYFPIDPEQLANSVQKIHEIIRDNFF</sequence>
<reference evidence="4" key="1">
    <citation type="submission" date="2022-11" db="EMBL/GenBank/DDBJ databases">
        <authorList>
            <person name="Kikuchi T."/>
        </authorList>
    </citation>
    <scope>NUCLEOTIDE SEQUENCE</scope>
    <source>
        <strain evidence="4">PS1010</strain>
    </source>
</reference>
<dbReference type="AlphaFoldDB" id="A0A9P1IYS2"/>
<evidence type="ECO:0000313" key="4">
    <source>
        <dbReference type="EMBL" id="CAI5453525.1"/>
    </source>
</evidence>
<dbReference type="Gene3D" id="3.30.40.10">
    <property type="entry name" value="Zinc/RING finger domain, C3HC4 (zinc finger)"/>
    <property type="match status" value="1"/>
</dbReference>
<evidence type="ECO:0000256" key="2">
    <source>
        <dbReference type="ARBA" id="ARBA00022771"/>
    </source>
</evidence>
<dbReference type="InterPro" id="IPR050143">
    <property type="entry name" value="TRIM/RBCC"/>
</dbReference>
<keyword evidence="2" id="KW-0863">Zinc-finger</keyword>
<evidence type="ECO:0008006" key="6">
    <source>
        <dbReference type="Google" id="ProtNLM"/>
    </source>
</evidence>
<dbReference type="GO" id="GO:0008270">
    <property type="term" value="F:zinc ion binding"/>
    <property type="evidence" value="ECO:0007669"/>
    <property type="project" value="UniProtKB-KW"/>
</dbReference>
<dbReference type="Proteomes" id="UP001152747">
    <property type="component" value="Unassembled WGS sequence"/>
</dbReference>
<organism evidence="4 5">
    <name type="scientific">Caenorhabditis angaria</name>
    <dbReference type="NCBI Taxonomy" id="860376"/>
    <lineage>
        <taxon>Eukaryota</taxon>
        <taxon>Metazoa</taxon>
        <taxon>Ecdysozoa</taxon>
        <taxon>Nematoda</taxon>
        <taxon>Chromadorea</taxon>
        <taxon>Rhabditida</taxon>
        <taxon>Rhabditina</taxon>
        <taxon>Rhabditomorpha</taxon>
        <taxon>Rhabditoidea</taxon>
        <taxon>Rhabditidae</taxon>
        <taxon>Peloderinae</taxon>
        <taxon>Caenorhabditis</taxon>
    </lineage>
</organism>
<dbReference type="InterPro" id="IPR017907">
    <property type="entry name" value="Znf_RING_CS"/>
</dbReference>
<accession>A0A9P1IYS2</accession>
<keyword evidence="5" id="KW-1185">Reference proteome</keyword>
<comment type="caution">
    <text evidence="4">The sequence shown here is derived from an EMBL/GenBank/DDBJ whole genome shotgun (WGS) entry which is preliminary data.</text>
</comment>
<dbReference type="InterPro" id="IPR013083">
    <property type="entry name" value="Znf_RING/FYVE/PHD"/>
</dbReference>
<protein>
    <recommendedName>
        <fullName evidence="6">RING-type domain-containing protein</fullName>
    </recommendedName>
</protein>